<proteinExistence type="predicted"/>
<organism evidence="1">
    <name type="scientific">Planktothricoides raciborskii GIHE-MW2</name>
    <dbReference type="NCBI Taxonomy" id="2792601"/>
    <lineage>
        <taxon>Bacteria</taxon>
        <taxon>Bacillati</taxon>
        <taxon>Cyanobacteriota</taxon>
        <taxon>Cyanophyceae</taxon>
        <taxon>Oscillatoriophycideae</taxon>
        <taxon>Oscillatoriales</taxon>
        <taxon>Oscillatoriaceae</taxon>
        <taxon>Planktothricoides</taxon>
    </lineage>
</organism>
<accession>A0AAU8JAC6</accession>
<dbReference type="RefSeq" id="WP_054470099.1">
    <property type="nucleotide sequence ID" value="NZ_CP159837.1"/>
</dbReference>
<dbReference type="AlphaFoldDB" id="A0AAU8JAC6"/>
<sequence length="124" mass="14254">MLIGIKSPQITQTKKHKGLRVFGDCIKITTNRLETVLDTIHSKLIDDLCFFNGRIVRKDGELDPDKPQAFRAWVVNWIPTGKWKVRKGDVTNWTREYNEALEFGSATGISDETRELAYIICLMQ</sequence>
<dbReference type="EMBL" id="CP159837">
    <property type="protein sequence ID" value="XCM35694.1"/>
    <property type="molecule type" value="Genomic_DNA"/>
</dbReference>
<evidence type="ECO:0000313" key="1">
    <source>
        <dbReference type="EMBL" id="XCM35694.1"/>
    </source>
</evidence>
<gene>
    <name evidence="1" type="ORF">ABWT76_004390</name>
</gene>
<reference evidence="1" key="1">
    <citation type="submission" date="2024-07" db="EMBL/GenBank/DDBJ databases">
        <authorList>
            <person name="Kim Y.J."/>
            <person name="Jeong J.Y."/>
        </authorList>
    </citation>
    <scope>NUCLEOTIDE SEQUENCE</scope>
    <source>
        <strain evidence="1">GIHE-MW2</strain>
    </source>
</reference>
<name>A0AAU8JAC6_9CYAN</name>
<protein>
    <submittedName>
        <fullName evidence="1">Uncharacterized protein</fullName>
    </submittedName>
</protein>